<dbReference type="InterPro" id="IPR013525">
    <property type="entry name" value="ABC2_TM"/>
</dbReference>
<feature type="transmembrane region" description="Helical" evidence="5">
    <location>
        <begin position="233"/>
        <end position="256"/>
    </location>
</feature>
<reference evidence="7 8" key="1">
    <citation type="submission" date="2021-03" db="EMBL/GenBank/DDBJ databases">
        <title>Sequencing the genomes of 1000 actinobacteria strains.</title>
        <authorList>
            <person name="Klenk H.-P."/>
        </authorList>
    </citation>
    <scope>NUCLEOTIDE SEQUENCE [LARGE SCALE GENOMIC DNA]</scope>
    <source>
        <strain evidence="7 8">DSM 44580</strain>
    </source>
</reference>
<proteinExistence type="predicted"/>
<evidence type="ECO:0000259" key="6">
    <source>
        <dbReference type="Pfam" id="PF12698"/>
    </source>
</evidence>
<keyword evidence="2 5" id="KW-0812">Transmembrane</keyword>
<evidence type="ECO:0000256" key="5">
    <source>
        <dbReference type="SAM" id="Phobius"/>
    </source>
</evidence>
<feature type="domain" description="ABC-2 type transporter transmembrane" evidence="6">
    <location>
        <begin position="28"/>
        <end position="377"/>
    </location>
</feature>
<evidence type="ECO:0000313" key="7">
    <source>
        <dbReference type="EMBL" id="MBP2474972.1"/>
    </source>
</evidence>
<dbReference type="EMBL" id="JAGIOO010000001">
    <property type="protein sequence ID" value="MBP2474972.1"/>
    <property type="molecule type" value="Genomic_DNA"/>
</dbReference>
<feature type="transmembrane region" description="Helical" evidence="5">
    <location>
        <begin position="29"/>
        <end position="51"/>
    </location>
</feature>
<dbReference type="RefSeq" id="WP_086783249.1">
    <property type="nucleotide sequence ID" value="NZ_JAGIOO010000001.1"/>
</dbReference>
<comment type="subcellular location">
    <subcellularLocation>
        <location evidence="1">Membrane</location>
        <topology evidence="1">Multi-pass membrane protein</topology>
    </subcellularLocation>
</comment>
<feature type="transmembrane region" description="Helical" evidence="5">
    <location>
        <begin position="276"/>
        <end position="298"/>
    </location>
</feature>
<organism evidence="7 8">
    <name type="scientific">Crossiella equi</name>
    <dbReference type="NCBI Taxonomy" id="130796"/>
    <lineage>
        <taxon>Bacteria</taxon>
        <taxon>Bacillati</taxon>
        <taxon>Actinomycetota</taxon>
        <taxon>Actinomycetes</taxon>
        <taxon>Pseudonocardiales</taxon>
        <taxon>Pseudonocardiaceae</taxon>
        <taxon>Crossiella</taxon>
    </lineage>
</organism>
<comment type="caution">
    <text evidence="7">The sequence shown here is derived from an EMBL/GenBank/DDBJ whole genome shotgun (WGS) entry which is preliminary data.</text>
</comment>
<dbReference type="Proteomes" id="UP001519363">
    <property type="component" value="Unassembled WGS sequence"/>
</dbReference>
<keyword evidence="8" id="KW-1185">Reference proteome</keyword>
<dbReference type="Pfam" id="PF12698">
    <property type="entry name" value="ABC2_membrane_3"/>
    <property type="match status" value="1"/>
</dbReference>
<evidence type="ECO:0000256" key="1">
    <source>
        <dbReference type="ARBA" id="ARBA00004141"/>
    </source>
</evidence>
<evidence type="ECO:0000313" key="8">
    <source>
        <dbReference type="Proteomes" id="UP001519363"/>
    </source>
</evidence>
<name>A0ABS5AF78_9PSEU</name>
<sequence length="404" mass="42802">MTTSTPLTPVRAVWLVARRELNTRVRSKSFVLSTAAIIVIIGLYVGMLWFISQTGANTKVGLTGQAVAVAEPLKATAKGFGEDVETTVIQEPAEGEQQLKDDKIDVLVTGAPGDLQVLVRKNLNSAVRGSLDEIVRQQALNAGLAQAGLTEQDVTELRRTVAGAQVKVNKLEPEDPESGQRLAIAMGLTALLYISLLIFGIAVAQGVVEEKSSRVVELLLSTVRPWQLLGGKVLGIGLAGLLQMSIITAVALTAATSTDQLTLPGGQVTGALVTGVLWYLAGFFTFGALYAAAASLVARQEEVTSVIQPVMIAAILPAVLTFLILPRDPGSRLLEILSMIPPFAPVIMPARIAVDVAPWWQIVVSVVLTLAGLYAFVRLAGKIYGNAVLRTGGRVKLRDALKTS</sequence>
<feature type="transmembrane region" description="Helical" evidence="5">
    <location>
        <begin position="305"/>
        <end position="325"/>
    </location>
</feature>
<evidence type="ECO:0000256" key="3">
    <source>
        <dbReference type="ARBA" id="ARBA00022989"/>
    </source>
</evidence>
<feature type="transmembrane region" description="Helical" evidence="5">
    <location>
        <begin position="358"/>
        <end position="377"/>
    </location>
</feature>
<dbReference type="PANTHER" id="PTHR43471">
    <property type="entry name" value="ABC TRANSPORTER PERMEASE"/>
    <property type="match status" value="1"/>
</dbReference>
<feature type="transmembrane region" description="Helical" evidence="5">
    <location>
        <begin position="182"/>
        <end position="204"/>
    </location>
</feature>
<keyword evidence="4 5" id="KW-0472">Membrane</keyword>
<gene>
    <name evidence="7" type="ORF">JOF53_003844</name>
</gene>
<evidence type="ECO:0000256" key="2">
    <source>
        <dbReference type="ARBA" id="ARBA00022692"/>
    </source>
</evidence>
<keyword evidence="3 5" id="KW-1133">Transmembrane helix</keyword>
<accession>A0ABS5AF78</accession>
<evidence type="ECO:0000256" key="4">
    <source>
        <dbReference type="ARBA" id="ARBA00023136"/>
    </source>
</evidence>
<protein>
    <submittedName>
        <fullName evidence="7">ABC-2 type transport system permease protein</fullName>
    </submittedName>
</protein>